<accession>A0ABT8R9V2</accession>
<dbReference type="InterPro" id="IPR036028">
    <property type="entry name" value="SH3-like_dom_sf"/>
</dbReference>
<keyword evidence="1" id="KW-0728">SH3 domain</keyword>
<dbReference type="PROSITE" id="PS50002">
    <property type="entry name" value="SH3"/>
    <property type="match status" value="1"/>
</dbReference>
<dbReference type="SUPFAM" id="SSF50044">
    <property type="entry name" value="SH3-domain"/>
    <property type="match status" value="1"/>
</dbReference>
<dbReference type="InterPro" id="IPR052354">
    <property type="entry name" value="Cell_Wall_Dynamics_Protein"/>
</dbReference>
<dbReference type="PANTHER" id="PTHR34408:SF2">
    <property type="entry name" value="CELL WALL-BINDING PROTEIN YWSB"/>
    <property type="match status" value="1"/>
</dbReference>
<evidence type="ECO:0000259" key="4">
    <source>
        <dbReference type="PROSITE" id="PS50002"/>
    </source>
</evidence>
<name>A0ABT8R9V2_9BACT</name>
<evidence type="ECO:0000313" key="7">
    <source>
        <dbReference type="Proteomes" id="UP001168528"/>
    </source>
</evidence>
<sequence length="318" mass="35604">MKTFTKAIAVFLFFMGSAQLVSAQAAYKVKSSGGANLRQGPATGKEVITTIPAGAKLKVVEKNNDGWYKVEYNGKTGYVSSSLVEEDNNQSNPSSTSANNSRSNDSAQKSNSNASQRPSNSSSQNKNSNKSSAAKSSGSSNAYKWGIGLRLGEPLGVSVKKYNSNNTAWEVNLGRASRWGHHYNGDDFYKHDKYDNRDMYKYYGYYPGFTTALQVRYLWSKPISGADGLSFYYGGGIQTRFTPVRYRYMYYYNNDRDWEYREDRVTDIDLGLDGVLGLEYMMKDIPLSFFLDVNLFVEIIDAPFVIYPQGGAGIRYNF</sequence>
<gene>
    <name evidence="6" type="ORF">Q0590_17075</name>
</gene>
<evidence type="ECO:0000256" key="2">
    <source>
        <dbReference type="SAM" id="MobiDB-lite"/>
    </source>
</evidence>
<feature type="compositionally biased region" description="Low complexity" evidence="2">
    <location>
        <begin position="110"/>
        <end position="139"/>
    </location>
</feature>
<evidence type="ECO:0000256" key="3">
    <source>
        <dbReference type="SAM" id="SignalP"/>
    </source>
</evidence>
<feature type="chain" id="PRO_5046391241" evidence="3">
    <location>
        <begin position="24"/>
        <end position="318"/>
    </location>
</feature>
<dbReference type="RefSeq" id="WP_302038793.1">
    <property type="nucleotide sequence ID" value="NZ_JAUKPO010000009.1"/>
</dbReference>
<feature type="region of interest" description="Disordered" evidence="2">
    <location>
        <begin position="84"/>
        <end position="139"/>
    </location>
</feature>
<organism evidence="6 7">
    <name type="scientific">Rhodocytophaga aerolata</name>
    <dbReference type="NCBI Taxonomy" id="455078"/>
    <lineage>
        <taxon>Bacteria</taxon>
        <taxon>Pseudomonadati</taxon>
        <taxon>Bacteroidota</taxon>
        <taxon>Cytophagia</taxon>
        <taxon>Cytophagales</taxon>
        <taxon>Rhodocytophagaceae</taxon>
        <taxon>Rhodocytophaga</taxon>
    </lineage>
</organism>
<dbReference type="PROSITE" id="PS51781">
    <property type="entry name" value="SH3B"/>
    <property type="match status" value="1"/>
</dbReference>
<keyword evidence="7" id="KW-1185">Reference proteome</keyword>
<dbReference type="InterPro" id="IPR003646">
    <property type="entry name" value="SH3-like_bac-type"/>
</dbReference>
<evidence type="ECO:0000256" key="1">
    <source>
        <dbReference type="ARBA" id="ARBA00022443"/>
    </source>
</evidence>
<protein>
    <submittedName>
        <fullName evidence="6">SH3 domain-containing protein</fullName>
    </submittedName>
</protein>
<comment type="caution">
    <text evidence="6">The sequence shown here is derived from an EMBL/GenBank/DDBJ whole genome shotgun (WGS) entry which is preliminary data.</text>
</comment>
<dbReference type="EMBL" id="JAUKPO010000009">
    <property type="protein sequence ID" value="MDO1447988.1"/>
    <property type="molecule type" value="Genomic_DNA"/>
</dbReference>
<feature type="domain" description="SH3" evidence="4">
    <location>
        <begin position="18"/>
        <end position="89"/>
    </location>
</feature>
<reference evidence="6" key="1">
    <citation type="submission" date="2023-07" db="EMBL/GenBank/DDBJ databases">
        <title>The genome sequence of Rhodocytophaga aerolata KACC 12507.</title>
        <authorList>
            <person name="Zhang X."/>
        </authorList>
    </citation>
    <scope>NUCLEOTIDE SEQUENCE</scope>
    <source>
        <strain evidence="6">KACC 12507</strain>
    </source>
</reference>
<dbReference type="Proteomes" id="UP001168528">
    <property type="component" value="Unassembled WGS sequence"/>
</dbReference>
<evidence type="ECO:0000313" key="6">
    <source>
        <dbReference type="EMBL" id="MDO1447988.1"/>
    </source>
</evidence>
<dbReference type="Gene3D" id="2.30.30.40">
    <property type="entry name" value="SH3 Domains"/>
    <property type="match status" value="1"/>
</dbReference>
<feature type="signal peptide" evidence="3">
    <location>
        <begin position="1"/>
        <end position="23"/>
    </location>
</feature>
<evidence type="ECO:0000259" key="5">
    <source>
        <dbReference type="PROSITE" id="PS51781"/>
    </source>
</evidence>
<proteinExistence type="predicted"/>
<keyword evidence="3" id="KW-0732">Signal</keyword>
<dbReference type="Pfam" id="PF08239">
    <property type="entry name" value="SH3_3"/>
    <property type="match status" value="1"/>
</dbReference>
<feature type="domain" description="SH3b" evidence="5">
    <location>
        <begin position="24"/>
        <end position="88"/>
    </location>
</feature>
<dbReference type="PANTHER" id="PTHR34408">
    <property type="entry name" value="FAMILY PROTEIN, PUTATIVE-RELATED"/>
    <property type="match status" value="1"/>
</dbReference>
<dbReference type="InterPro" id="IPR001452">
    <property type="entry name" value="SH3_domain"/>
</dbReference>
<feature type="compositionally biased region" description="Polar residues" evidence="2">
    <location>
        <begin position="84"/>
        <end position="109"/>
    </location>
</feature>
<dbReference type="SMART" id="SM00287">
    <property type="entry name" value="SH3b"/>
    <property type="match status" value="1"/>
</dbReference>